<keyword evidence="2" id="KW-0812">Transmembrane</keyword>
<feature type="compositionally biased region" description="Basic and acidic residues" evidence="1">
    <location>
        <begin position="39"/>
        <end position="53"/>
    </location>
</feature>
<comment type="caution">
    <text evidence="3">The sequence shown here is derived from an EMBL/GenBank/DDBJ whole genome shotgun (WGS) entry which is preliminary data.</text>
</comment>
<proteinExistence type="predicted"/>
<feature type="region of interest" description="Disordered" evidence="1">
    <location>
        <begin position="1"/>
        <end position="53"/>
    </location>
</feature>
<dbReference type="AlphaFoldDB" id="A0A391PK96"/>
<feature type="transmembrane region" description="Helical" evidence="2">
    <location>
        <begin position="64"/>
        <end position="88"/>
    </location>
</feature>
<evidence type="ECO:0000313" key="3">
    <source>
        <dbReference type="EMBL" id="GCA67212.1"/>
    </source>
</evidence>
<keyword evidence="2" id="KW-0472">Membrane</keyword>
<sequence>MVPIEGKASSRDVRVSMVESETEQQKRESSQDVQIQVLENEKDSEKKETGNYGTVREENARTVFFWNLAIFGVLPLTLIFVPVANFLLHLSQIFYYNAH</sequence>
<evidence type="ECO:0000256" key="1">
    <source>
        <dbReference type="SAM" id="MobiDB-lite"/>
    </source>
</evidence>
<reference evidence="4" key="1">
    <citation type="submission" date="2018-09" db="EMBL/GenBank/DDBJ databases">
        <title>Draft Genome Sequence of Mediterraneibacter sp. KCTC 15684.</title>
        <authorList>
            <person name="Kim J.S."/>
            <person name="Han K.I."/>
            <person name="Suh M.K."/>
            <person name="Lee K.C."/>
            <person name="Eom M.K."/>
            <person name="Lee J.H."/>
            <person name="Park S.H."/>
            <person name="Kang S.W."/>
            <person name="Park J.E."/>
            <person name="Oh B.S."/>
            <person name="Yu S.Y."/>
            <person name="Choi S.H."/>
            <person name="Lee D.H."/>
            <person name="Yoon H."/>
            <person name="Kim B."/>
            <person name="Yang S.J."/>
            <person name="Lee J.S."/>
        </authorList>
    </citation>
    <scope>NUCLEOTIDE SEQUENCE [LARGE SCALE GENOMIC DNA]</scope>
    <source>
        <strain evidence="4">KCTC 15684</strain>
    </source>
</reference>
<accession>A0A391PK96</accession>
<keyword evidence="4" id="KW-1185">Reference proteome</keyword>
<dbReference type="EMBL" id="BHGK01000001">
    <property type="protein sequence ID" value="GCA67212.1"/>
    <property type="molecule type" value="Genomic_DNA"/>
</dbReference>
<evidence type="ECO:0000313" key="4">
    <source>
        <dbReference type="Proteomes" id="UP000265643"/>
    </source>
</evidence>
<dbReference type="RefSeq" id="WP_136626684.1">
    <property type="nucleotide sequence ID" value="NZ_BHGK01000001.1"/>
</dbReference>
<protein>
    <submittedName>
        <fullName evidence="3">Uncharacterized protein</fullName>
    </submittedName>
</protein>
<evidence type="ECO:0000256" key="2">
    <source>
        <dbReference type="SAM" id="Phobius"/>
    </source>
</evidence>
<name>A0A391PK96_9FIRM</name>
<gene>
    <name evidence="3" type="ORF">KGMB01110_16480</name>
</gene>
<keyword evidence="2" id="KW-1133">Transmembrane helix</keyword>
<organism evidence="3 4">
    <name type="scientific">Mediterraneibacter butyricigenes</name>
    <dbReference type="NCBI Taxonomy" id="2316025"/>
    <lineage>
        <taxon>Bacteria</taxon>
        <taxon>Bacillati</taxon>
        <taxon>Bacillota</taxon>
        <taxon>Clostridia</taxon>
        <taxon>Lachnospirales</taxon>
        <taxon>Lachnospiraceae</taxon>
        <taxon>Mediterraneibacter</taxon>
    </lineage>
</organism>
<dbReference type="Proteomes" id="UP000265643">
    <property type="component" value="Unassembled WGS sequence"/>
</dbReference>